<dbReference type="Proteomes" id="UP000178532">
    <property type="component" value="Unassembled WGS sequence"/>
</dbReference>
<accession>A0A1F6DMZ7</accession>
<evidence type="ECO:0000313" key="2">
    <source>
        <dbReference type="Proteomes" id="UP000178532"/>
    </source>
</evidence>
<dbReference type="AlphaFoldDB" id="A0A1F6DMZ7"/>
<comment type="caution">
    <text evidence="1">The sequence shown here is derived from an EMBL/GenBank/DDBJ whole genome shotgun (WGS) entry which is preliminary data.</text>
</comment>
<reference evidence="1 2" key="1">
    <citation type="journal article" date="2016" name="Nat. Commun.">
        <title>Thousands of microbial genomes shed light on interconnected biogeochemical processes in an aquifer system.</title>
        <authorList>
            <person name="Anantharaman K."/>
            <person name="Brown C.T."/>
            <person name="Hug L.A."/>
            <person name="Sharon I."/>
            <person name="Castelle C.J."/>
            <person name="Probst A.J."/>
            <person name="Thomas B.C."/>
            <person name="Singh A."/>
            <person name="Wilkins M.J."/>
            <person name="Karaoz U."/>
            <person name="Brodie E.L."/>
            <person name="Williams K.H."/>
            <person name="Hubbard S.S."/>
            <person name="Banfield J.F."/>
        </authorList>
    </citation>
    <scope>NUCLEOTIDE SEQUENCE [LARGE SCALE GENOMIC DNA]</scope>
</reference>
<protein>
    <submittedName>
        <fullName evidence="1">Uncharacterized protein</fullName>
    </submittedName>
</protein>
<name>A0A1F6DMZ7_9BACT</name>
<evidence type="ECO:0000313" key="1">
    <source>
        <dbReference type="EMBL" id="OGG62819.1"/>
    </source>
</evidence>
<organism evidence="1 2">
    <name type="scientific">Candidatus Kaiserbacteria bacterium RIFCSPHIGHO2_02_FULL_54_22</name>
    <dbReference type="NCBI Taxonomy" id="1798495"/>
    <lineage>
        <taxon>Bacteria</taxon>
        <taxon>Candidatus Kaiseribacteriota</taxon>
    </lineage>
</organism>
<gene>
    <name evidence="1" type="ORF">A3C19_03705</name>
</gene>
<sequence>MRITEIGIPNRYGNAAASDIGKQLNLVGSQEHRGSREDSENLETRKTQTMLTIAAEIAVSRFLFMSPVYI</sequence>
<proteinExistence type="predicted"/>
<dbReference type="EMBL" id="MFLI01000003">
    <property type="protein sequence ID" value="OGG62819.1"/>
    <property type="molecule type" value="Genomic_DNA"/>
</dbReference>